<protein>
    <submittedName>
        <fullName evidence="2">Uncharacterized protein</fullName>
    </submittedName>
</protein>
<feature type="region of interest" description="Disordered" evidence="1">
    <location>
        <begin position="1"/>
        <end position="95"/>
    </location>
</feature>
<dbReference type="Proteomes" id="UP000663829">
    <property type="component" value="Unassembled WGS sequence"/>
</dbReference>
<sequence length="95" mass="10091">MDTLNEYHITKQTKSLAVSKSASKVTEKPSVRITKVTAPSSTKQRSGKSGDTKISVNITKAQNKTPTGPSTQNIPHPGVAKSATTIKAQSKQKAK</sequence>
<organism evidence="2 4">
    <name type="scientific">Didymodactylos carnosus</name>
    <dbReference type="NCBI Taxonomy" id="1234261"/>
    <lineage>
        <taxon>Eukaryota</taxon>
        <taxon>Metazoa</taxon>
        <taxon>Spiralia</taxon>
        <taxon>Gnathifera</taxon>
        <taxon>Rotifera</taxon>
        <taxon>Eurotatoria</taxon>
        <taxon>Bdelloidea</taxon>
        <taxon>Philodinida</taxon>
        <taxon>Philodinidae</taxon>
        <taxon>Didymodactylos</taxon>
    </lineage>
</organism>
<proteinExistence type="predicted"/>
<feature type="compositionally biased region" description="Polar residues" evidence="1">
    <location>
        <begin position="37"/>
        <end position="74"/>
    </location>
</feature>
<evidence type="ECO:0000313" key="2">
    <source>
        <dbReference type="EMBL" id="CAF1656637.1"/>
    </source>
</evidence>
<accession>A0A816F543</accession>
<feature type="compositionally biased region" description="Low complexity" evidence="1">
    <location>
        <begin position="14"/>
        <end position="24"/>
    </location>
</feature>
<evidence type="ECO:0000313" key="3">
    <source>
        <dbReference type="EMBL" id="CAF4596016.1"/>
    </source>
</evidence>
<keyword evidence="4" id="KW-1185">Reference proteome</keyword>
<feature type="non-terminal residue" evidence="2">
    <location>
        <position position="1"/>
    </location>
</feature>
<name>A0A816F543_9BILA</name>
<comment type="caution">
    <text evidence="2">The sequence shown here is derived from an EMBL/GenBank/DDBJ whole genome shotgun (WGS) entry which is preliminary data.</text>
</comment>
<reference evidence="2" key="1">
    <citation type="submission" date="2021-02" db="EMBL/GenBank/DDBJ databases">
        <authorList>
            <person name="Nowell W R."/>
        </authorList>
    </citation>
    <scope>NUCLEOTIDE SEQUENCE</scope>
</reference>
<evidence type="ECO:0000256" key="1">
    <source>
        <dbReference type="SAM" id="MobiDB-lite"/>
    </source>
</evidence>
<dbReference type="EMBL" id="CAJOBC010126238">
    <property type="protein sequence ID" value="CAF4596016.1"/>
    <property type="molecule type" value="Genomic_DNA"/>
</dbReference>
<dbReference type="Proteomes" id="UP000681722">
    <property type="component" value="Unassembled WGS sequence"/>
</dbReference>
<gene>
    <name evidence="2" type="ORF">GPM918_LOCUS45796</name>
    <name evidence="3" type="ORF">SRO942_LOCUS48684</name>
</gene>
<evidence type="ECO:0000313" key="4">
    <source>
        <dbReference type="Proteomes" id="UP000663829"/>
    </source>
</evidence>
<dbReference type="AlphaFoldDB" id="A0A816F543"/>
<dbReference type="EMBL" id="CAJNOQ010053870">
    <property type="protein sequence ID" value="CAF1656637.1"/>
    <property type="molecule type" value="Genomic_DNA"/>
</dbReference>